<gene>
    <name evidence="3" type="ORF">IXB50_09795</name>
</gene>
<reference evidence="3" key="2">
    <citation type="journal article" date="2021" name="Mar. Drugs">
        <title>Genome Reduction and Secondary Metabolism of the Marine Sponge-Associated Cyanobacterium Leptothoe.</title>
        <authorList>
            <person name="Konstantinou D."/>
            <person name="Popin R.V."/>
            <person name="Fewer D.P."/>
            <person name="Sivonen K."/>
            <person name="Gkelis S."/>
        </authorList>
    </citation>
    <scope>NUCLEOTIDE SEQUENCE</scope>
    <source>
        <strain evidence="3">TAU-MAC 1115</strain>
    </source>
</reference>
<dbReference type="InterPro" id="IPR011621">
    <property type="entry name" value="Metal-dep_PHydrolase_7TM_intra"/>
</dbReference>
<name>A0A947GJJ5_9CYAN</name>
<dbReference type="Pfam" id="PF07697">
    <property type="entry name" value="7TMR-HDED"/>
    <property type="match status" value="1"/>
</dbReference>
<sequence length="847" mass="93716">MQSVTFMVKAIWQRLRTSVGWCKTQLPELSTSIRQKSNTSIRQSTRSGNHSTGLYVISRHTPLNQTQVAILLTVLLLTAILGQRFYNQPALTVGTHATDTFIAPYNATLPDMITTEENRQAARSGSTIILKIDQEKTKAILEEANGILGQGTGLRQEAGNIPYLSTAQLSSRTQRYLRQAPPQDWQEIWDLAQVPELTNIVLQQGTNGSLQIRINALETNQRIALGELVRLRERTSLQSIKAIRNQVDTHRRQYTTTKLKLENLTTRGSLQPLDHRLFELSDADWQSVQTASRLVVNRMLTQGIHEGMPTALWNQAIDTQLQGTLQLDPLVGLNRDELIGQETIAKEIAAKIVSSVLQPNLIADQEQTRLRAEQVENEVQTVTVSIEQGDSIVNKGETITQGDFVLLDHFNLTQRRFNWLGFSSFGALVSACVGTLLWVDHWQKGGLRQRDHLLVLSVIVSVAALMALKIPGLGLPAVGLLLGSFYGYILATVTIGLLVILLPVGGSVAVLPLFAAACAALVGAWIAPRLRSREEFALLGGVVGLTQGLIHLILTLMFNSVAASVWYTVLRDSALFGAYGIAWSIVALGVSPYLESFFDVVTPIRLAELSNPNRPLLKRLAADAPGTFQHTMFVANLAEAAARALGHNIELVRAGTLYHDIGKMHDPLGFIENQMGGPNKHDLIDDPWVSADIIKKHVTEGLVMAKKHRLPKAIQAFIPEHQGAMLISYFYYQAQEIASQNPEMEVRDEDFRYNGPIPQSPETGIVMLADSCEAALRSLNKEACAEDAYAMVNKILRARWKDKQLVDSCLTRKDMDVIANVFVQVWQQFNHKRIAYPKGALAAKELS</sequence>
<dbReference type="InterPro" id="IPR006674">
    <property type="entry name" value="HD_domain"/>
</dbReference>
<dbReference type="PANTHER" id="PTHR36442:SF1">
    <property type="entry name" value="CYCLIC-DI-AMP PHOSPHODIESTERASE PGPH"/>
    <property type="match status" value="1"/>
</dbReference>
<dbReference type="SUPFAM" id="SSF109604">
    <property type="entry name" value="HD-domain/PDEase-like"/>
    <property type="match status" value="1"/>
</dbReference>
<keyword evidence="1" id="KW-0472">Membrane</keyword>
<evidence type="ECO:0000313" key="4">
    <source>
        <dbReference type="Proteomes" id="UP000717364"/>
    </source>
</evidence>
<proteinExistence type="predicted"/>
<evidence type="ECO:0000256" key="1">
    <source>
        <dbReference type="SAM" id="Phobius"/>
    </source>
</evidence>
<dbReference type="InterPro" id="IPR003607">
    <property type="entry name" value="HD/PDEase_dom"/>
</dbReference>
<dbReference type="SMART" id="SM00471">
    <property type="entry name" value="HDc"/>
    <property type="match status" value="1"/>
</dbReference>
<dbReference type="InterPro" id="IPR052722">
    <property type="entry name" value="PgpH_phosphodiesterase"/>
</dbReference>
<dbReference type="InterPro" id="IPR011624">
    <property type="entry name" value="Metal-dep_PHydrolase_7TM_extra"/>
</dbReference>
<keyword evidence="4" id="KW-1185">Reference proteome</keyword>
<dbReference type="InterPro" id="IPR006675">
    <property type="entry name" value="HDIG_dom"/>
</dbReference>
<organism evidence="3 4">
    <name type="scientific">Leptothoe spongobia TAU-MAC 1115</name>
    <dbReference type="NCBI Taxonomy" id="1967444"/>
    <lineage>
        <taxon>Bacteria</taxon>
        <taxon>Bacillati</taxon>
        <taxon>Cyanobacteriota</taxon>
        <taxon>Cyanophyceae</taxon>
        <taxon>Nodosilineales</taxon>
        <taxon>Cymatolegaceae</taxon>
        <taxon>Leptothoe</taxon>
        <taxon>Leptothoe spongobia</taxon>
    </lineage>
</organism>
<accession>A0A947GJJ5</accession>
<protein>
    <submittedName>
        <fullName evidence="3">HDIG domain-containing protein</fullName>
    </submittedName>
</protein>
<dbReference type="EMBL" id="JADOES010000015">
    <property type="protein sequence ID" value="MBT9315717.1"/>
    <property type="molecule type" value="Genomic_DNA"/>
</dbReference>
<dbReference type="Gene3D" id="1.10.3210.10">
    <property type="entry name" value="Hypothetical protein af1432"/>
    <property type="match status" value="1"/>
</dbReference>
<feature type="transmembrane region" description="Helical" evidence="1">
    <location>
        <begin position="419"/>
        <end position="439"/>
    </location>
</feature>
<dbReference type="NCBIfam" id="TIGR00277">
    <property type="entry name" value="HDIG"/>
    <property type="match status" value="1"/>
</dbReference>
<keyword evidence="1" id="KW-1133">Transmembrane helix</keyword>
<feature type="transmembrane region" description="Helical" evidence="1">
    <location>
        <begin position="576"/>
        <end position="594"/>
    </location>
</feature>
<feature type="domain" description="HD/PDEase" evidence="2">
    <location>
        <begin position="623"/>
        <end position="784"/>
    </location>
</feature>
<reference evidence="3" key="1">
    <citation type="submission" date="2020-11" db="EMBL/GenBank/DDBJ databases">
        <authorList>
            <person name="Konstantinou D."/>
            <person name="Gkelis S."/>
            <person name="Popin R."/>
            <person name="Fewer D."/>
            <person name="Sivonen K."/>
        </authorList>
    </citation>
    <scope>NUCLEOTIDE SEQUENCE</scope>
    <source>
        <strain evidence="3">TAU-MAC 1115</strain>
    </source>
</reference>
<feature type="transmembrane region" description="Helical" evidence="1">
    <location>
        <begin position="508"/>
        <end position="528"/>
    </location>
</feature>
<feature type="transmembrane region" description="Helical" evidence="1">
    <location>
        <begin position="548"/>
        <end position="569"/>
    </location>
</feature>
<dbReference type="CDD" id="cd00077">
    <property type="entry name" value="HDc"/>
    <property type="match status" value="1"/>
</dbReference>
<dbReference type="Pfam" id="PF01966">
    <property type="entry name" value="HD"/>
    <property type="match status" value="1"/>
</dbReference>
<feature type="transmembrane region" description="Helical" evidence="1">
    <location>
        <begin position="451"/>
        <end position="471"/>
    </location>
</feature>
<keyword evidence="1" id="KW-0812">Transmembrane</keyword>
<dbReference type="Proteomes" id="UP000717364">
    <property type="component" value="Unassembled WGS sequence"/>
</dbReference>
<feature type="transmembrane region" description="Helical" evidence="1">
    <location>
        <begin position="477"/>
        <end position="501"/>
    </location>
</feature>
<dbReference type="AlphaFoldDB" id="A0A947GJJ5"/>
<dbReference type="Pfam" id="PF07698">
    <property type="entry name" value="7TM-7TMR_HD"/>
    <property type="match status" value="1"/>
</dbReference>
<comment type="caution">
    <text evidence="3">The sequence shown here is derived from an EMBL/GenBank/DDBJ whole genome shotgun (WGS) entry which is preliminary data.</text>
</comment>
<dbReference type="PANTHER" id="PTHR36442">
    <property type="entry name" value="CYCLIC-DI-AMP PHOSPHODIESTERASE PGPH"/>
    <property type="match status" value="1"/>
</dbReference>
<evidence type="ECO:0000259" key="2">
    <source>
        <dbReference type="SMART" id="SM00471"/>
    </source>
</evidence>
<evidence type="ECO:0000313" key="3">
    <source>
        <dbReference type="EMBL" id="MBT9315717.1"/>
    </source>
</evidence>